<name>A0A9P9KR17_FUSRE</name>
<dbReference type="AlphaFoldDB" id="A0A9P9KR17"/>
<proteinExistence type="predicted"/>
<dbReference type="RefSeq" id="XP_046054746.1">
    <property type="nucleotide sequence ID" value="XM_046189510.1"/>
</dbReference>
<organism evidence="2 3">
    <name type="scientific">Fusarium redolens</name>
    <dbReference type="NCBI Taxonomy" id="48865"/>
    <lineage>
        <taxon>Eukaryota</taxon>
        <taxon>Fungi</taxon>
        <taxon>Dikarya</taxon>
        <taxon>Ascomycota</taxon>
        <taxon>Pezizomycotina</taxon>
        <taxon>Sordariomycetes</taxon>
        <taxon>Hypocreomycetidae</taxon>
        <taxon>Hypocreales</taxon>
        <taxon>Nectriaceae</taxon>
        <taxon>Fusarium</taxon>
        <taxon>Fusarium redolens species complex</taxon>
    </lineage>
</organism>
<dbReference type="EMBL" id="JAGMUX010000002">
    <property type="protein sequence ID" value="KAH7266927.1"/>
    <property type="molecule type" value="Genomic_DNA"/>
</dbReference>
<evidence type="ECO:0000313" key="3">
    <source>
        <dbReference type="Proteomes" id="UP000720189"/>
    </source>
</evidence>
<comment type="caution">
    <text evidence="2">The sequence shown here is derived from an EMBL/GenBank/DDBJ whole genome shotgun (WGS) entry which is preliminary data.</text>
</comment>
<protein>
    <submittedName>
        <fullName evidence="2">Uncharacterized protein</fullName>
    </submittedName>
</protein>
<gene>
    <name evidence="2" type="ORF">BKA55DRAFT_533723</name>
</gene>
<evidence type="ECO:0000256" key="1">
    <source>
        <dbReference type="SAM" id="MobiDB-lite"/>
    </source>
</evidence>
<dbReference type="Proteomes" id="UP000720189">
    <property type="component" value="Unassembled WGS sequence"/>
</dbReference>
<sequence length="244" mass="27268">MRAFLGPEMGWGTTTRKRRAQAKGWDISLLVAKRVRWKKGVLLGETIIISDRQVLDDVCNGFEILPSPPRQDTGNNAVINALYNTSMNIMDKLDGLAPSAWPEALDDYHREGLINKTSTCTNCPGSQVLDKVRKLDVLFWAMCLPLLLAGILGGDNTIHKGAGTGSIAVLQFCFVRPGRQREALMRRKPKARQPDQGGLDVGHRTIKLEWRDMPDSLVRQLGRARSSKARRPERRHYCLASPVN</sequence>
<keyword evidence="3" id="KW-1185">Reference proteome</keyword>
<evidence type="ECO:0000313" key="2">
    <source>
        <dbReference type="EMBL" id="KAH7266927.1"/>
    </source>
</evidence>
<dbReference type="OrthoDB" id="5090614at2759"/>
<accession>A0A9P9KR17</accession>
<feature type="region of interest" description="Disordered" evidence="1">
    <location>
        <begin position="223"/>
        <end position="244"/>
    </location>
</feature>
<feature type="compositionally biased region" description="Basic residues" evidence="1">
    <location>
        <begin position="225"/>
        <end position="234"/>
    </location>
</feature>
<reference evidence="2" key="1">
    <citation type="journal article" date="2021" name="Nat. Commun.">
        <title>Genetic determinants of endophytism in the Arabidopsis root mycobiome.</title>
        <authorList>
            <person name="Mesny F."/>
            <person name="Miyauchi S."/>
            <person name="Thiergart T."/>
            <person name="Pickel B."/>
            <person name="Atanasova L."/>
            <person name="Karlsson M."/>
            <person name="Huettel B."/>
            <person name="Barry K.W."/>
            <person name="Haridas S."/>
            <person name="Chen C."/>
            <person name="Bauer D."/>
            <person name="Andreopoulos W."/>
            <person name="Pangilinan J."/>
            <person name="LaButti K."/>
            <person name="Riley R."/>
            <person name="Lipzen A."/>
            <person name="Clum A."/>
            <person name="Drula E."/>
            <person name="Henrissat B."/>
            <person name="Kohler A."/>
            <person name="Grigoriev I.V."/>
            <person name="Martin F.M."/>
            <person name="Hacquard S."/>
        </authorList>
    </citation>
    <scope>NUCLEOTIDE SEQUENCE</scope>
    <source>
        <strain evidence="2">MPI-CAGE-AT-0023</strain>
    </source>
</reference>
<dbReference type="GeneID" id="70219464"/>